<feature type="domain" description="Fido" evidence="1">
    <location>
        <begin position="11"/>
        <end position="133"/>
    </location>
</feature>
<gene>
    <name evidence="2" type="ORF">COCMIDRAFT_4808</name>
</gene>
<proteinExistence type="predicted"/>
<sequence length="143" mass="15873">MASNVVKLRFLTTAQAVCIHNTMITASQPTQLAMLESAVQSPINIKHYTNEQNMFQLAASLSEKIIKNYAFQSGNKRTALLAADLFLKINGYNLRTMSLKESSATAKQPIQEAILAVCTGKWTVEQLGQYYQQTATLLERVDS</sequence>
<evidence type="ECO:0000313" key="3">
    <source>
        <dbReference type="Proteomes" id="UP000054032"/>
    </source>
</evidence>
<dbReference type="PANTHER" id="PTHR39426">
    <property type="entry name" value="HOMOLOGY TO DEATH-ON-CURING PROTEIN OF PHAGE P1"/>
    <property type="match status" value="1"/>
</dbReference>
<keyword evidence="3" id="KW-1185">Reference proteome</keyword>
<dbReference type="PANTHER" id="PTHR39426:SF1">
    <property type="entry name" value="HOMOLOGY TO DEATH-ON-CURING PROTEIN OF PHAGE P1"/>
    <property type="match status" value="1"/>
</dbReference>
<dbReference type="STRING" id="930090.W6Z2T8"/>
<evidence type="ECO:0000259" key="1">
    <source>
        <dbReference type="PROSITE" id="PS51459"/>
    </source>
</evidence>
<dbReference type="OrthoDB" id="3049701at2759"/>
<dbReference type="RefSeq" id="XP_007687386.1">
    <property type="nucleotide sequence ID" value="XM_007689196.1"/>
</dbReference>
<dbReference type="GeneID" id="19124386"/>
<dbReference type="KEGG" id="bor:COCMIDRAFT_4808"/>
<dbReference type="Proteomes" id="UP000054032">
    <property type="component" value="Unassembled WGS sequence"/>
</dbReference>
<dbReference type="InterPro" id="IPR003812">
    <property type="entry name" value="Fido"/>
</dbReference>
<dbReference type="Gene3D" id="1.20.120.1870">
    <property type="entry name" value="Fic/DOC protein, Fido domain"/>
    <property type="match status" value="1"/>
</dbReference>
<protein>
    <recommendedName>
        <fullName evidence="1">Fido domain-containing protein</fullName>
    </recommendedName>
</protein>
<dbReference type="AlphaFoldDB" id="W6Z2T8"/>
<accession>W6Z2T8</accession>
<dbReference type="eggNOG" id="ENOG502S5GA">
    <property type="taxonomic scope" value="Eukaryota"/>
</dbReference>
<dbReference type="Pfam" id="PF02661">
    <property type="entry name" value="Fic"/>
    <property type="match status" value="1"/>
</dbReference>
<dbReference type="InterPro" id="IPR006440">
    <property type="entry name" value="Doc"/>
</dbReference>
<evidence type="ECO:0000313" key="2">
    <source>
        <dbReference type="EMBL" id="EUC46067.1"/>
    </source>
</evidence>
<dbReference type="InterPro" id="IPR053737">
    <property type="entry name" value="Type_II_TA_Toxin"/>
</dbReference>
<dbReference type="GO" id="GO:0016301">
    <property type="term" value="F:kinase activity"/>
    <property type="evidence" value="ECO:0007669"/>
    <property type="project" value="InterPro"/>
</dbReference>
<dbReference type="NCBIfam" id="TIGR01550">
    <property type="entry name" value="DOC_P1"/>
    <property type="match status" value="1"/>
</dbReference>
<dbReference type="EMBL" id="KI963972">
    <property type="protein sequence ID" value="EUC46067.1"/>
    <property type="molecule type" value="Genomic_DNA"/>
</dbReference>
<dbReference type="HOGENOM" id="CLU_115697_0_0_1"/>
<name>W6Z2T8_COCMI</name>
<dbReference type="PROSITE" id="PS51459">
    <property type="entry name" value="FIDO"/>
    <property type="match status" value="1"/>
</dbReference>
<reference evidence="2 3" key="1">
    <citation type="journal article" date="2013" name="PLoS Genet.">
        <title>Comparative genome structure, secondary metabolite, and effector coding capacity across Cochliobolus pathogens.</title>
        <authorList>
            <person name="Condon B.J."/>
            <person name="Leng Y."/>
            <person name="Wu D."/>
            <person name="Bushley K.E."/>
            <person name="Ohm R.A."/>
            <person name="Otillar R."/>
            <person name="Martin J."/>
            <person name="Schackwitz W."/>
            <person name="Grimwood J."/>
            <person name="MohdZainudin N."/>
            <person name="Xue C."/>
            <person name="Wang R."/>
            <person name="Manning V.A."/>
            <person name="Dhillon B."/>
            <person name="Tu Z.J."/>
            <person name="Steffenson B.J."/>
            <person name="Salamov A."/>
            <person name="Sun H."/>
            <person name="Lowry S."/>
            <person name="LaButti K."/>
            <person name="Han J."/>
            <person name="Copeland A."/>
            <person name="Lindquist E."/>
            <person name="Barry K."/>
            <person name="Schmutz J."/>
            <person name="Baker S.E."/>
            <person name="Ciuffetti L.M."/>
            <person name="Grigoriev I.V."/>
            <person name="Zhong S."/>
            <person name="Turgeon B.G."/>
        </authorList>
    </citation>
    <scope>NUCLEOTIDE SEQUENCE [LARGE SCALE GENOMIC DNA]</scope>
    <source>
        <strain evidence="2 3">ATCC 44560</strain>
    </source>
</reference>
<organism evidence="2 3">
    <name type="scientific">Bipolaris oryzae ATCC 44560</name>
    <dbReference type="NCBI Taxonomy" id="930090"/>
    <lineage>
        <taxon>Eukaryota</taxon>
        <taxon>Fungi</taxon>
        <taxon>Dikarya</taxon>
        <taxon>Ascomycota</taxon>
        <taxon>Pezizomycotina</taxon>
        <taxon>Dothideomycetes</taxon>
        <taxon>Pleosporomycetidae</taxon>
        <taxon>Pleosporales</taxon>
        <taxon>Pleosporineae</taxon>
        <taxon>Pleosporaceae</taxon>
        <taxon>Bipolaris</taxon>
    </lineage>
</organism>